<keyword evidence="2" id="KW-1185">Reference proteome</keyword>
<dbReference type="KEGG" id="sth:STH332"/>
<proteinExistence type="predicted"/>
<dbReference type="HOGENOM" id="CLU_1651283_0_0_9"/>
<protein>
    <submittedName>
        <fullName evidence="1">Uncharacterized protein</fullName>
    </submittedName>
</protein>
<reference evidence="1 2" key="1">
    <citation type="journal article" date="2004" name="Nucleic Acids Res.">
        <title>Genome sequence of Symbiobacterium thermophilum, an uncultivable bacterium that depends on microbial commensalism.</title>
        <authorList>
            <person name="Ueda K."/>
            <person name="Yamashita A."/>
            <person name="Ishikawa J."/>
            <person name="Shimada M."/>
            <person name="Watsuji T."/>
            <person name="Morimura K."/>
            <person name="Ikeda H."/>
            <person name="Hattori M."/>
            <person name="Beppu T."/>
        </authorList>
    </citation>
    <scope>NUCLEOTIDE SEQUENCE [LARGE SCALE GENOMIC DNA]</scope>
    <source>
        <strain evidence="2">T / IAM 14863</strain>
    </source>
</reference>
<accession>Q67SM6</accession>
<dbReference type="EMBL" id="AP006840">
    <property type="protein sequence ID" value="BAD39317.1"/>
    <property type="molecule type" value="Genomic_DNA"/>
</dbReference>
<organism evidence="1 2">
    <name type="scientific">Symbiobacterium thermophilum (strain DSM 24528 / JCM 14929 / IAM 14863 / T)</name>
    <dbReference type="NCBI Taxonomy" id="292459"/>
    <lineage>
        <taxon>Bacteria</taxon>
        <taxon>Bacillati</taxon>
        <taxon>Bacillota</taxon>
        <taxon>Clostridia</taxon>
        <taxon>Eubacteriales</taxon>
        <taxon>Symbiobacteriaceae</taxon>
        <taxon>Symbiobacterium</taxon>
    </lineage>
</organism>
<dbReference type="AlphaFoldDB" id="Q67SM6"/>
<gene>
    <name evidence="1" type="ordered locus">STH332</name>
</gene>
<evidence type="ECO:0000313" key="2">
    <source>
        <dbReference type="Proteomes" id="UP000000417"/>
    </source>
</evidence>
<name>Q67SM6_SYMTH</name>
<sequence length="160" mass="17634">MGFWGRRKERLAPLVLTTAPCRVNGTVCCSWQGACSGTNPTRRSRIRRFPYPLIQKHACIFFGYLPYITSGIRADKGGLSPVIPPITCDKGYPCVQTQGSTKRRAPAGLIGGGCFVFQGLHCQVVGIPQRASMRCRKSAYSGVLLSFRRRRRKNSLVVGV</sequence>
<evidence type="ECO:0000313" key="1">
    <source>
        <dbReference type="EMBL" id="BAD39317.1"/>
    </source>
</evidence>
<dbReference type="Proteomes" id="UP000000417">
    <property type="component" value="Chromosome"/>
</dbReference>